<evidence type="ECO:0000256" key="2">
    <source>
        <dbReference type="SAM" id="Phobius"/>
    </source>
</evidence>
<dbReference type="Gene3D" id="3.90.1720.10">
    <property type="entry name" value="endopeptidase domain like (from Nostoc punctiforme)"/>
    <property type="match status" value="1"/>
</dbReference>
<evidence type="ECO:0000313" key="3">
    <source>
        <dbReference type="EMBL" id="CAB9527309.1"/>
    </source>
</evidence>
<dbReference type="PANTHER" id="PTHR46137">
    <property type="entry name" value="OS05G0310600 PROTEIN"/>
    <property type="match status" value="1"/>
</dbReference>
<reference evidence="3" key="1">
    <citation type="submission" date="2020-06" db="EMBL/GenBank/DDBJ databases">
        <authorList>
            <consortium name="Plant Systems Biology data submission"/>
        </authorList>
    </citation>
    <scope>NUCLEOTIDE SEQUENCE</scope>
    <source>
        <strain evidence="3">D6</strain>
    </source>
</reference>
<feature type="region of interest" description="Disordered" evidence="1">
    <location>
        <begin position="151"/>
        <end position="208"/>
    </location>
</feature>
<comment type="caution">
    <text evidence="3">The sequence shown here is derived from an EMBL/GenBank/DDBJ whole genome shotgun (WGS) entry which is preliminary data.</text>
</comment>
<evidence type="ECO:0000313" key="4">
    <source>
        <dbReference type="Proteomes" id="UP001153069"/>
    </source>
</evidence>
<dbReference type="OrthoDB" id="43511at2759"/>
<feature type="compositionally biased region" description="Low complexity" evidence="1">
    <location>
        <begin position="1"/>
        <end position="18"/>
    </location>
</feature>
<keyword evidence="2" id="KW-1133">Transmembrane helix</keyword>
<keyword evidence="4" id="KW-1185">Reference proteome</keyword>
<feature type="transmembrane region" description="Helical" evidence="2">
    <location>
        <begin position="373"/>
        <end position="395"/>
    </location>
</feature>
<proteinExistence type="predicted"/>
<dbReference type="Proteomes" id="UP001153069">
    <property type="component" value="Unassembled WGS sequence"/>
</dbReference>
<evidence type="ECO:0000256" key="1">
    <source>
        <dbReference type="SAM" id="MobiDB-lite"/>
    </source>
</evidence>
<dbReference type="PANTHER" id="PTHR46137:SF3">
    <property type="entry name" value="OS05G0310600 PROTEIN"/>
    <property type="match status" value="1"/>
</dbReference>
<name>A0A9N8EYE6_9STRA</name>
<dbReference type="AlphaFoldDB" id="A0A9N8EYE6"/>
<keyword evidence="2" id="KW-0472">Membrane</keyword>
<sequence>MSASSQPSSDSDNSLKSSAPPISAFPPQMKKQEDPFQDPLQDPLQDPFLAMDVSAKTDITHTEEEEEEAIIVEEVQGEKPETEIPQVEEHSERFERGDHVYQWCSVLGIPRAFQHHGIVIHAEDIPSIEGDAEVEQLLTIADFSNLLFTDQRGGSRTNHEDSAVTTTSSSMAQSDCLEEEEEWHSVTEAEEELSRAATRRQASGSSGSLPIILKSGSGNLHSKNGVLRVYTTISTKEHKWHKVKYSANWFHAHLWKRSGTCTPAPCDPPEAVMHRVNFLLNQSSLLDRDDQSVLPKYHSIYANCECLAVWAKTGNWSTLQASSMLSHAAVGQVKTTTTLASIAAAQTVTVPAAGMWGWMGFSTSVPLMTANPLILPALVTYGTVSVGLPAVYLAMAKSRWNKTTETLNEALAAESREVSLVT</sequence>
<gene>
    <name evidence="3" type="ORF">SEMRO_1975_G308790.1</name>
</gene>
<feature type="region of interest" description="Disordered" evidence="1">
    <location>
        <begin position="1"/>
        <end position="49"/>
    </location>
</feature>
<organism evidence="3 4">
    <name type="scientific">Seminavis robusta</name>
    <dbReference type="NCBI Taxonomy" id="568900"/>
    <lineage>
        <taxon>Eukaryota</taxon>
        <taxon>Sar</taxon>
        <taxon>Stramenopiles</taxon>
        <taxon>Ochrophyta</taxon>
        <taxon>Bacillariophyta</taxon>
        <taxon>Bacillariophyceae</taxon>
        <taxon>Bacillariophycidae</taxon>
        <taxon>Naviculales</taxon>
        <taxon>Naviculaceae</taxon>
        <taxon>Seminavis</taxon>
    </lineage>
</organism>
<dbReference type="EMBL" id="CAICTM010001973">
    <property type="protein sequence ID" value="CAB9527309.1"/>
    <property type="molecule type" value="Genomic_DNA"/>
</dbReference>
<feature type="compositionally biased region" description="Polar residues" evidence="1">
    <location>
        <begin position="163"/>
        <end position="173"/>
    </location>
</feature>
<protein>
    <submittedName>
        <fullName evidence="3">Uncharacterized protein</fullName>
    </submittedName>
</protein>
<keyword evidence="2" id="KW-0812">Transmembrane</keyword>
<accession>A0A9N8EYE6</accession>